<dbReference type="GO" id="GO:0005987">
    <property type="term" value="P:sucrose catabolic process"/>
    <property type="evidence" value="ECO:0007669"/>
    <property type="project" value="TreeGrafter"/>
</dbReference>
<dbReference type="Proteomes" id="UP000002785">
    <property type="component" value="Chromosome"/>
</dbReference>
<dbReference type="GO" id="GO:0005737">
    <property type="term" value="C:cytoplasm"/>
    <property type="evidence" value="ECO:0007669"/>
    <property type="project" value="TreeGrafter"/>
</dbReference>
<dbReference type="InterPro" id="IPR013148">
    <property type="entry name" value="Glyco_hydro_32_N"/>
</dbReference>
<dbReference type="CDD" id="cd18622">
    <property type="entry name" value="GH32_Inu-like"/>
    <property type="match status" value="1"/>
</dbReference>
<dbReference type="Pfam" id="PF08244">
    <property type="entry name" value="Glyco_hydro_32C"/>
    <property type="match status" value="1"/>
</dbReference>
<dbReference type="InterPro" id="IPR018053">
    <property type="entry name" value="Glyco_hydro_32_AS"/>
</dbReference>
<feature type="domain" description="Glycosyl hydrolase family 32 N-terminal" evidence="4">
    <location>
        <begin position="626"/>
        <end position="697"/>
    </location>
</feature>
<keyword evidence="2" id="KW-0378">Hydrolase</keyword>
<proteinExistence type="inferred from homology"/>
<keyword evidence="3" id="KW-0326">Glycosidase</keyword>
<evidence type="ECO:0000256" key="3">
    <source>
        <dbReference type="ARBA" id="ARBA00023295"/>
    </source>
</evidence>
<dbReference type="eggNOG" id="COG1621">
    <property type="taxonomic scope" value="Bacteria"/>
</dbReference>
<gene>
    <name evidence="6" type="ORF">SSEG_07560</name>
</gene>
<sequence length="870" mass="93495">MSRRTVPVPGRHQYGRPMTSGRVLRHARTWMIAAAATVCALSVTPLAPRAVAADTPPYTETYRPQFHFTPQKNWMNDPNGLVYYRGEYHLFYQYNPNGNSWGDMSWGHAVSTDLVHWKELPLALSHDDKEMVFSGSAVVDKDNTTGFGTKKDPAMVAVYTSLDKSTGTQAQALAYSTDRGRTWTKYQGNPVIDIGSKDFRDPKVQWYAPTRSWLMTVSLSAEHKVRFYSSRNLKDWDLLSEFGPAGATGGVWECPDLFPLAVDGDPKKIKWVLVVNINPGGITGGSGAQYFVGDFDGVKFTADDKGAYTPPAGTVVQDFEGTGFDPWTTTGTAFGEAPAAGALDGQGAVTGYDGKGLANSFHGGDSATGTLTSRPFTVETPYLNFKVGGGNHPHQDGTVLERGATPEGTVLADFEGGTYGDWTATGDAFGTAPAGGTLPGQQEVTGWLGDGLVNTFLNGDATTGALTSPEFTLDRDYVDFLIGGGNHPAGSDHPTAMELLVDGQVVRSATGSDTEALNWASWDVRDLAGKKARIRIVDDNTGGWGHLNVDHVVLSDTRAEPVSRETAVNLLVDGKVVRSATGADSETLDWASFDLRPYAGKQARIQLVDNNTGGWGHIMADRFTTAAAPAKSVVQRADWADYGKDYYAAVSWEDAPDGERYMIGWMNDWEYGGAVPTSPWRGAQSVPRRMALRTVDGSVRLTSEPVASLASLREGSAATASGVTVTSTSQPLIGPKAQGTALDIEAGFSLRDADRFGLKVRTGVGGEETVIGYDTTTQELYVDRTRSGATDFSSAFPGVQRAPLKAVDGKVRLRILVDRSSVEVFGGSGEAVITDQIFPHPDSQGVRVFAENGSVKLDRARVWHLGSYRD</sequence>
<feature type="domain" description="Glycosyl hydrolase family 32 C-terminal" evidence="5">
    <location>
        <begin position="709"/>
        <end position="864"/>
    </location>
</feature>
<dbReference type="InterPro" id="IPR001362">
    <property type="entry name" value="Glyco_hydro_32"/>
</dbReference>
<dbReference type="InterPro" id="IPR023296">
    <property type="entry name" value="Glyco_hydro_beta-prop_sf"/>
</dbReference>
<dbReference type="SMART" id="SM00640">
    <property type="entry name" value="Glyco_32"/>
    <property type="match status" value="1"/>
</dbReference>
<evidence type="ECO:0000256" key="1">
    <source>
        <dbReference type="ARBA" id="ARBA00009902"/>
    </source>
</evidence>
<evidence type="ECO:0000313" key="6">
    <source>
        <dbReference type="EMBL" id="EDY60980.1"/>
    </source>
</evidence>
<feature type="domain" description="Glycosyl hydrolase family 32 N-terminal" evidence="4">
    <location>
        <begin position="67"/>
        <end position="304"/>
    </location>
</feature>
<evidence type="ECO:0000259" key="4">
    <source>
        <dbReference type="Pfam" id="PF00251"/>
    </source>
</evidence>
<accession>B5I7C5</accession>
<dbReference type="InterPro" id="IPR013320">
    <property type="entry name" value="ConA-like_dom_sf"/>
</dbReference>
<evidence type="ECO:0000259" key="5">
    <source>
        <dbReference type="Pfam" id="PF08244"/>
    </source>
</evidence>
<keyword evidence="7" id="KW-1185">Reference proteome</keyword>
<dbReference type="HOGENOM" id="CLU_001528_3_0_11"/>
<evidence type="ECO:0000313" key="7">
    <source>
        <dbReference type="Proteomes" id="UP000002785"/>
    </source>
</evidence>
<dbReference type="PANTHER" id="PTHR42800:SF1">
    <property type="entry name" value="EXOINULINASE INUD (AFU_ORTHOLOGUE AFUA_5G00480)"/>
    <property type="match status" value="1"/>
</dbReference>
<dbReference type="Gene3D" id="2.115.10.20">
    <property type="entry name" value="Glycosyl hydrolase domain, family 43"/>
    <property type="match status" value="2"/>
</dbReference>
<dbReference type="PANTHER" id="PTHR42800">
    <property type="entry name" value="EXOINULINASE INUD (AFU_ORTHOLOGUE AFUA_5G00480)"/>
    <property type="match status" value="1"/>
</dbReference>
<dbReference type="Pfam" id="PF00251">
    <property type="entry name" value="Glyco_hydro_32N"/>
    <property type="match status" value="2"/>
</dbReference>
<reference evidence="6" key="1">
    <citation type="submission" date="2009-10" db="EMBL/GenBank/DDBJ databases">
        <title>The genome sequence of Streptomyces sviceus strain ATCC 29083.</title>
        <authorList>
            <consortium name="The Broad Institute Genome Sequencing Platform"/>
            <consortium name="Broad Institute Microbial Sequencing Center"/>
            <person name="Fischbach M."/>
            <person name="Godfrey P."/>
            <person name="Ward D."/>
            <person name="Young S."/>
            <person name="Zeng Q."/>
            <person name="Koehrsen M."/>
            <person name="Alvarado L."/>
            <person name="Berlin A.M."/>
            <person name="Bochicchio J."/>
            <person name="Borenstein D."/>
            <person name="Chapman S.B."/>
            <person name="Chen Z."/>
            <person name="Engels R."/>
            <person name="Freedman E."/>
            <person name="Gellesch M."/>
            <person name="Goldberg J."/>
            <person name="Griggs A."/>
            <person name="Gujja S."/>
            <person name="Heilman E.R."/>
            <person name="Heiman D.I."/>
            <person name="Hepburn T.A."/>
            <person name="Howarth C."/>
            <person name="Jen D."/>
            <person name="Larson L."/>
            <person name="Lewis B."/>
            <person name="Mehta T."/>
            <person name="Park D."/>
            <person name="Pearson M."/>
            <person name="Richards J."/>
            <person name="Roberts A."/>
            <person name="Saif S."/>
            <person name="Shea T.D."/>
            <person name="Shenoy N."/>
            <person name="Sisk P."/>
            <person name="Stolte C."/>
            <person name="Sykes S.N."/>
            <person name="Thomson T."/>
            <person name="Walk T."/>
            <person name="White J."/>
            <person name="Yandava C."/>
            <person name="Straight P."/>
            <person name="Clardy J."/>
            <person name="Hung D."/>
            <person name="Kolter R."/>
            <person name="Mekalanos J."/>
            <person name="Walker S."/>
            <person name="Walsh C.T."/>
            <person name="Wieland-Brown L.C."/>
            <person name="Haas B."/>
            <person name="Nusbaum C."/>
            <person name="Birren B."/>
        </authorList>
    </citation>
    <scope>NUCLEOTIDE SEQUENCE [LARGE SCALE GENOMIC DNA]</scope>
    <source>
        <strain evidence="6">ATCC 29083</strain>
    </source>
</reference>
<organism evidence="6 7">
    <name type="scientific">Streptomyces sviceus (strain ATCC 29083 / DSM 924 / JCM 4929 / NBRC 13980 / NCIMB 11184 / NRRL 5439 / UC 5370)</name>
    <dbReference type="NCBI Taxonomy" id="463191"/>
    <lineage>
        <taxon>Bacteria</taxon>
        <taxon>Bacillati</taxon>
        <taxon>Actinomycetota</taxon>
        <taxon>Actinomycetes</taxon>
        <taxon>Kitasatosporales</taxon>
        <taxon>Streptomycetaceae</taxon>
        <taxon>Streptomyces</taxon>
    </lineage>
</organism>
<dbReference type="Gene3D" id="2.60.120.560">
    <property type="entry name" value="Exo-inulinase, domain 1"/>
    <property type="match status" value="1"/>
</dbReference>
<dbReference type="SUPFAM" id="SSF49899">
    <property type="entry name" value="Concanavalin A-like lectins/glucanases"/>
    <property type="match status" value="1"/>
</dbReference>
<dbReference type="InterPro" id="IPR013189">
    <property type="entry name" value="Glyco_hydro_32_C"/>
</dbReference>
<dbReference type="PROSITE" id="PS00609">
    <property type="entry name" value="GLYCOSYL_HYDROL_F32"/>
    <property type="match status" value="1"/>
</dbReference>
<dbReference type="EMBL" id="CM000951">
    <property type="protein sequence ID" value="EDY60980.1"/>
    <property type="molecule type" value="Genomic_DNA"/>
</dbReference>
<name>B5I7C5_STRX2</name>
<evidence type="ECO:0000256" key="2">
    <source>
        <dbReference type="ARBA" id="ARBA00022801"/>
    </source>
</evidence>
<comment type="similarity">
    <text evidence="1">Belongs to the glycosyl hydrolase 32 family.</text>
</comment>
<dbReference type="SUPFAM" id="SSF75005">
    <property type="entry name" value="Arabinanase/levansucrase/invertase"/>
    <property type="match status" value="1"/>
</dbReference>
<protein>
    <submittedName>
        <fullName evidence="6">Levanase</fullName>
    </submittedName>
</protein>
<dbReference type="AlphaFoldDB" id="B5I7C5"/>
<dbReference type="GO" id="GO:0004575">
    <property type="term" value="F:sucrose alpha-glucosidase activity"/>
    <property type="evidence" value="ECO:0007669"/>
    <property type="project" value="TreeGrafter"/>
</dbReference>